<reference evidence="2" key="1">
    <citation type="journal article" date="2023" name="Mol. Phylogenet. Evol.">
        <title>Genome-scale phylogeny and comparative genomics of the fungal order Sordariales.</title>
        <authorList>
            <person name="Hensen N."/>
            <person name="Bonometti L."/>
            <person name="Westerberg I."/>
            <person name="Brannstrom I.O."/>
            <person name="Guillou S."/>
            <person name="Cros-Aarteil S."/>
            <person name="Calhoun S."/>
            <person name="Haridas S."/>
            <person name="Kuo A."/>
            <person name="Mondo S."/>
            <person name="Pangilinan J."/>
            <person name="Riley R."/>
            <person name="LaButti K."/>
            <person name="Andreopoulos B."/>
            <person name="Lipzen A."/>
            <person name="Chen C."/>
            <person name="Yan M."/>
            <person name="Daum C."/>
            <person name="Ng V."/>
            <person name="Clum A."/>
            <person name="Steindorff A."/>
            <person name="Ohm R.A."/>
            <person name="Martin F."/>
            <person name="Silar P."/>
            <person name="Natvig D.O."/>
            <person name="Lalanne C."/>
            <person name="Gautier V."/>
            <person name="Ament-Velasquez S.L."/>
            <person name="Kruys A."/>
            <person name="Hutchinson M.I."/>
            <person name="Powell A.J."/>
            <person name="Barry K."/>
            <person name="Miller A.N."/>
            <person name="Grigoriev I.V."/>
            <person name="Debuchy R."/>
            <person name="Gladieux P."/>
            <person name="Hiltunen Thoren M."/>
            <person name="Johannesson H."/>
        </authorList>
    </citation>
    <scope>NUCLEOTIDE SEQUENCE</scope>
    <source>
        <strain evidence="2">CBS 314.62</strain>
    </source>
</reference>
<evidence type="ECO:0000313" key="2">
    <source>
        <dbReference type="EMBL" id="KAK3692720.1"/>
    </source>
</evidence>
<sequence length="111" mass="12301">MGLAPLRLRLSLGMFAYLSDIPFVTSSSIILQAIGKQWGWHPYALDCLSGMFGYLSDTPFFTSSSIFLKAMGLAPWRLRLPLSGMFGYLSDTPFFTSSIILKATELAPLRL</sequence>
<comment type="caution">
    <text evidence="2">The sequence shown here is derived from an EMBL/GenBank/DDBJ whole genome shotgun (WGS) entry which is preliminary data.</text>
</comment>
<proteinExistence type="predicted"/>
<feature type="chain" id="PRO_5041949157" evidence="1">
    <location>
        <begin position="27"/>
        <end position="111"/>
    </location>
</feature>
<name>A0AAE0XG25_9PEZI</name>
<evidence type="ECO:0000256" key="1">
    <source>
        <dbReference type="SAM" id="SignalP"/>
    </source>
</evidence>
<organism evidence="2 3">
    <name type="scientific">Podospora appendiculata</name>
    <dbReference type="NCBI Taxonomy" id="314037"/>
    <lineage>
        <taxon>Eukaryota</taxon>
        <taxon>Fungi</taxon>
        <taxon>Dikarya</taxon>
        <taxon>Ascomycota</taxon>
        <taxon>Pezizomycotina</taxon>
        <taxon>Sordariomycetes</taxon>
        <taxon>Sordariomycetidae</taxon>
        <taxon>Sordariales</taxon>
        <taxon>Podosporaceae</taxon>
        <taxon>Podospora</taxon>
    </lineage>
</organism>
<gene>
    <name evidence="2" type="ORF">B0T22DRAFT_447985</name>
</gene>
<dbReference type="AlphaFoldDB" id="A0AAE0XG25"/>
<keyword evidence="1" id="KW-0732">Signal</keyword>
<protein>
    <submittedName>
        <fullName evidence="2">Uncharacterized protein</fullName>
    </submittedName>
</protein>
<accession>A0AAE0XG25</accession>
<reference evidence="2" key="2">
    <citation type="submission" date="2023-06" db="EMBL/GenBank/DDBJ databases">
        <authorList>
            <consortium name="Lawrence Berkeley National Laboratory"/>
            <person name="Haridas S."/>
            <person name="Hensen N."/>
            <person name="Bonometti L."/>
            <person name="Westerberg I."/>
            <person name="Brannstrom I.O."/>
            <person name="Guillou S."/>
            <person name="Cros-Aarteil S."/>
            <person name="Calhoun S."/>
            <person name="Kuo A."/>
            <person name="Mondo S."/>
            <person name="Pangilinan J."/>
            <person name="Riley R."/>
            <person name="Labutti K."/>
            <person name="Andreopoulos B."/>
            <person name="Lipzen A."/>
            <person name="Chen C."/>
            <person name="Yanf M."/>
            <person name="Daum C."/>
            <person name="Ng V."/>
            <person name="Clum A."/>
            <person name="Steindorff A."/>
            <person name="Ohm R."/>
            <person name="Martin F."/>
            <person name="Silar P."/>
            <person name="Natvig D."/>
            <person name="Lalanne C."/>
            <person name="Gautier V."/>
            <person name="Ament-Velasquez S.L."/>
            <person name="Kruys A."/>
            <person name="Hutchinson M.I."/>
            <person name="Powell A.J."/>
            <person name="Barry K."/>
            <person name="Miller A.N."/>
            <person name="Grigoriev I.V."/>
            <person name="Debuchy R."/>
            <person name="Gladieux P."/>
            <person name="Thoren M.H."/>
            <person name="Johannesson H."/>
        </authorList>
    </citation>
    <scope>NUCLEOTIDE SEQUENCE</scope>
    <source>
        <strain evidence="2">CBS 314.62</strain>
    </source>
</reference>
<keyword evidence="3" id="KW-1185">Reference proteome</keyword>
<evidence type="ECO:0000313" key="3">
    <source>
        <dbReference type="Proteomes" id="UP001270362"/>
    </source>
</evidence>
<dbReference type="Proteomes" id="UP001270362">
    <property type="component" value="Unassembled WGS sequence"/>
</dbReference>
<feature type="signal peptide" evidence="1">
    <location>
        <begin position="1"/>
        <end position="26"/>
    </location>
</feature>
<dbReference type="EMBL" id="JAULSO010000001">
    <property type="protein sequence ID" value="KAK3692720.1"/>
    <property type="molecule type" value="Genomic_DNA"/>
</dbReference>